<evidence type="ECO:0000313" key="2">
    <source>
        <dbReference type="EMBL" id="KVG58163.1"/>
    </source>
</evidence>
<dbReference type="Proteomes" id="UP000187194">
    <property type="component" value="Unassembled WGS sequence"/>
</dbReference>
<dbReference type="Proteomes" id="UP000064029">
    <property type="component" value="Unassembled WGS sequence"/>
</dbReference>
<comment type="caution">
    <text evidence="1">The sequence shown here is derived from an EMBL/GenBank/DDBJ whole genome shotgun (WGS) entry which is preliminary data.</text>
</comment>
<evidence type="ECO:0000313" key="3">
    <source>
        <dbReference type="EMBL" id="OMG74872.1"/>
    </source>
</evidence>
<dbReference type="Proteomes" id="UP000065521">
    <property type="component" value="Unassembled WGS sequence"/>
</dbReference>
<dbReference type="RefSeq" id="WP_059610966.1">
    <property type="nucleotide sequence ID" value="NZ_CABVPQ010000017.1"/>
</dbReference>
<evidence type="ECO:0000313" key="5">
    <source>
        <dbReference type="Proteomes" id="UP000065521"/>
    </source>
</evidence>
<dbReference type="EMBL" id="MTJZ01000003">
    <property type="protein sequence ID" value="OMG74872.1"/>
    <property type="molecule type" value="Genomic_DNA"/>
</dbReference>
<accession>A0A102LLP6</accession>
<dbReference type="AlphaFoldDB" id="A0A102LLP6"/>
<dbReference type="EMBL" id="LOXM01000232">
    <property type="protein sequence ID" value="KVG58163.1"/>
    <property type="molecule type" value="Genomic_DNA"/>
</dbReference>
<organism evidence="1 5">
    <name type="scientific">Burkholderia ubonensis</name>
    <dbReference type="NCBI Taxonomy" id="101571"/>
    <lineage>
        <taxon>Bacteria</taxon>
        <taxon>Pseudomonadati</taxon>
        <taxon>Pseudomonadota</taxon>
        <taxon>Betaproteobacteria</taxon>
        <taxon>Burkholderiales</taxon>
        <taxon>Burkholderiaceae</taxon>
        <taxon>Burkholderia</taxon>
        <taxon>Burkholderia cepacia complex</taxon>
    </lineage>
</organism>
<evidence type="ECO:0000313" key="4">
    <source>
        <dbReference type="Proteomes" id="UP000064029"/>
    </source>
</evidence>
<reference evidence="3 6" key="2">
    <citation type="submission" date="2017-01" db="EMBL/GenBank/DDBJ databases">
        <title>Phylogeographic, genomic and meropenem susceptibility analysis of Burkholderia ubonensis.</title>
        <authorList>
            <person name="Price E.P."/>
            <person name="Sarovich D.S."/>
            <person name="Webb J.R."/>
            <person name="Hall C.M."/>
            <person name="Sahl J.W."/>
            <person name="Kaestli M."/>
            <person name="Mayo M."/>
            <person name="Harrington G."/>
            <person name="Baker A.L."/>
            <person name="Sidak-Loftis L.C."/>
            <person name="Lummis M."/>
            <person name="Schupp J.M."/>
            <person name="Gillece J.D."/>
            <person name="Tuanyok A."/>
            <person name="Warner J."/>
            <person name="Busch J.D."/>
            <person name="Keim P."/>
            <person name="Currie B.J."/>
            <person name="Wagner D.M."/>
        </authorList>
    </citation>
    <scope>NUCLEOTIDE SEQUENCE [LARGE SCALE GENOMIC DNA]</scope>
    <source>
        <strain evidence="3 6">A21</strain>
    </source>
</reference>
<evidence type="ECO:0000313" key="6">
    <source>
        <dbReference type="Proteomes" id="UP000187194"/>
    </source>
</evidence>
<reference evidence="4 5" key="1">
    <citation type="submission" date="2015-11" db="EMBL/GenBank/DDBJ databases">
        <title>Expanding the genomic diversity of Burkholderia species for the development of highly accurate diagnostics.</title>
        <authorList>
            <person name="Sahl J."/>
            <person name="Keim P."/>
            <person name="Wagner D."/>
        </authorList>
    </citation>
    <scope>NUCLEOTIDE SEQUENCE [LARGE SCALE GENOMIC DNA]</scope>
    <source>
        <strain evidence="2 4">MSMB2036</strain>
        <strain evidence="1 5">RF32-BP4</strain>
    </source>
</reference>
<name>A0A102LLP6_9BURK</name>
<dbReference type="EMBL" id="LOTN01000051">
    <property type="protein sequence ID" value="KUZ86003.1"/>
    <property type="molecule type" value="Genomic_DNA"/>
</dbReference>
<sequence length="65" mass="7422">MLSPHEFAALMLVKSSPDQIDMSRDELDTLLEQQLVVLERLVSGARRARVTNDGELLLRAMTRKR</sequence>
<evidence type="ECO:0000313" key="1">
    <source>
        <dbReference type="EMBL" id="KUZ86003.1"/>
    </source>
</evidence>
<protein>
    <submittedName>
        <fullName evidence="1">Uncharacterized protein</fullName>
    </submittedName>
</protein>
<gene>
    <name evidence="3" type="ORF">BW685_03725</name>
    <name evidence="1" type="ORF">WI38_24215</name>
    <name evidence="2" type="ORF">WJ33_34485</name>
</gene>
<proteinExistence type="predicted"/>